<keyword evidence="3" id="KW-1185">Reference proteome</keyword>
<protein>
    <recommendedName>
        <fullName evidence="4">Tetratricopeptide repeat protein</fullName>
    </recommendedName>
</protein>
<organism evidence="2 3">
    <name type="scientific">Algoriphagus aestuariicola</name>
    <dbReference type="NCBI Taxonomy" id="1852016"/>
    <lineage>
        <taxon>Bacteria</taxon>
        <taxon>Pseudomonadati</taxon>
        <taxon>Bacteroidota</taxon>
        <taxon>Cytophagia</taxon>
        <taxon>Cytophagales</taxon>
        <taxon>Cyclobacteriaceae</taxon>
        <taxon>Algoriphagus</taxon>
    </lineage>
</organism>
<feature type="repeat" description="TPR" evidence="1">
    <location>
        <begin position="314"/>
        <end position="347"/>
    </location>
</feature>
<dbReference type="EMBL" id="JAFKCW010000002">
    <property type="protein sequence ID" value="MBN7801175.1"/>
    <property type="molecule type" value="Genomic_DNA"/>
</dbReference>
<proteinExistence type="predicted"/>
<evidence type="ECO:0000313" key="2">
    <source>
        <dbReference type="EMBL" id="MBN7801175.1"/>
    </source>
</evidence>
<name>A0ABS3BPF2_9BACT</name>
<evidence type="ECO:0000256" key="1">
    <source>
        <dbReference type="PROSITE-ProRule" id="PRU00339"/>
    </source>
</evidence>
<dbReference type="InterPro" id="IPR011990">
    <property type="entry name" value="TPR-like_helical_dom_sf"/>
</dbReference>
<keyword evidence="1" id="KW-0802">TPR repeat</keyword>
<dbReference type="RefSeq" id="WP_206569150.1">
    <property type="nucleotide sequence ID" value="NZ_JAFKCW010000002.1"/>
</dbReference>
<dbReference type="PROSITE" id="PS50005">
    <property type="entry name" value="TPR"/>
    <property type="match status" value="1"/>
</dbReference>
<gene>
    <name evidence="2" type="ORF">J0A67_09900</name>
</gene>
<dbReference type="Gene3D" id="1.25.40.10">
    <property type="entry name" value="Tetratricopeptide repeat domain"/>
    <property type="match status" value="1"/>
</dbReference>
<dbReference type="Proteomes" id="UP000664698">
    <property type="component" value="Unassembled WGS sequence"/>
</dbReference>
<evidence type="ECO:0000313" key="3">
    <source>
        <dbReference type="Proteomes" id="UP000664698"/>
    </source>
</evidence>
<comment type="caution">
    <text evidence="2">The sequence shown here is derived from an EMBL/GenBank/DDBJ whole genome shotgun (WGS) entry which is preliminary data.</text>
</comment>
<reference evidence="2 3" key="1">
    <citation type="submission" date="2021-03" db="EMBL/GenBank/DDBJ databases">
        <title>novel species isolated from a fishpond in China.</title>
        <authorList>
            <person name="Lu H."/>
            <person name="Cai Z."/>
        </authorList>
    </citation>
    <scope>NUCLEOTIDE SEQUENCE [LARGE SCALE GENOMIC DNA]</scope>
    <source>
        <strain evidence="2 3">JCM 31546</strain>
    </source>
</reference>
<dbReference type="SUPFAM" id="SSF48452">
    <property type="entry name" value="TPR-like"/>
    <property type="match status" value="1"/>
</dbReference>
<dbReference type="InterPro" id="IPR019734">
    <property type="entry name" value="TPR_rpt"/>
</dbReference>
<dbReference type="SMART" id="SM00028">
    <property type="entry name" value="TPR"/>
    <property type="match status" value="2"/>
</dbReference>
<evidence type="ECO:0008006" key="4">
    <source>
        <dbReference type="Google" id="ProtNLM"/>
    </source>
</evidence>
<accession>A0ABS3BPF2</accession>
<sequence>MPAQKIDISIEENFKYCYVLIRSLFAKYFPDGYLSKRGIGAILETFLEGRTEVSIQKFADWIAAKSLEQSNSQAESVGSSTVKDLVNRLSGQVIDNSSKEDPNNFYELKFDAMCQLIGHTSWKDFTLNSNVKAESKKIPKSQLDKINAITSSKKTKILISISTHDYKNGDPNQLKSQIEDEFRWRLAQIKPRDQFILEFDEIEEGITDESEAKERALKKNADLIIWGHFSNEHSRLLAVMNYLVTRVKLNKRIARSSHGYDRMPLEMIDLRFGKVYQKIEYLIFLILAISALIEDEIEVADNYLTKIPFEERCDETYFVLGNCRYLAGEYSEGLELWQEAAERNQKHLRAKINLTRHDLSIRLRKGESLKGKTLKEAKERLADYDPQDASIEESALIGVLFAELGEKEMAIKALEAALKGKKKLEEGSYYHIRLGQLKNDPREYAKAALATEHFAIHKLCIRLITNSGLSEEEKVKLRAKVHENVKSNPELRRLYSENAGSIKEDNLTKTTDFTVYDISGLLRKLKTEDLLKNGDGLNFDDWVFADNKAAKAVLLKWDRNGGDLALRRLYLPKPNVPTKIEESIYEYAESLRSSNSDDKILLLCLRELKLNKRVESKKVGLVCQEIGLKLSLVYDNVGRLMLDRRMFDPFSEQMAGKHTTIEIQQDTGDFTTIQKLRILIPDDDEVMDRVDKFSELIDYSDDKYYAKLATYLSDFYAPADETDVELWSVAQHLNRMELL</sequence>